<dbReference type="InterPro" id="IPR001944">
    <property type="entry name" value="Glycoside_Hdrlase_35"/>
</dbReference>
<keyword evidence="2" id="KW-0326">Glycosidase</keyword>
<proteinExistence type="predicted"/>
<dbReference type="PANTHER" id="PTHR23421">
    <property type="entry name" value="BETA-GALACTOSIDASE RELATED"/>
    <property type="match status" value="1"/>
</dbReference>
<gene>
    <name evidence="6" type="ORF">J1605_022574</name>
</gene>
<keyword evidence="7" id="KW-1185">Reference proteome</keyword>
<dbReference type="SUPFAM" id="SSF49785">
    <property type="entry name" value="Galactose-binding domain-like"/>
    <property type="match status" value="1"/>
</dbReference>
<feature type="region of interest" description="Disordered" evidence="3">
    <location>
        <begin position="1"/>
        <end position="28"/>
    </location>
</feature>
<dbReference type="InterPro" id="IPR048912">
    <property type="entry name" value="BetaGal1-like_ABD1"/>
</dbReference>
<evidence type="ECO:0000313" key="7">
    <source>
        <dbReference type="Proteomes" id="UP001159641"/>
    </source>
</evidence>
<evidence type="ECO:0008006" key="8">
    <source>
        <dbReference type="Google" id="ProtNLM"/>
    </source>
</evidence>
<dbReference type="EMBL" id="JAIQCJ010001628">
    <property type="protein sequence ID" value="KAJ8788280.1"/>
    <property type="molecule type" value="Genomic_DNA"/>
</dbReference>
<dbReference type="Proteomes" id="UP001159641">
    <property type="component" value="Unassembled WGS sequence"/>
</dbReference>
<dbReference type="Pfam" id="PF21467">
    <property type="entry name" value="BetaGal_gal-bd"/>
    <property type="match status" value="1"/>
</dbReference>
<reference evidence="6 7" key="1">
    <citation type="submission" date="2022-11" db="EMBL/GenBank/DDBJ databases">
        <title>Whole genome sequence of Eschrichtius robustus ER-17-0199.</title>
        <authorList>
            <person name="Bruniche-Olsen A."/>
            <person name="Black A.N."/>
            <person name="Fields C.J."/>
            <person name="Walden K."/>
            <person name="Dewoody J.A."/>
        </authorList>
    </citation>
    <scope>NUCLEOTIDE SEQUENCE [LARGE SCALE GENOMIC DNA]</scope>
    <source>
        <strain evidence="6">ER-17-0199</strain>
        <tissue evidence="6">Blubber</tissue>
    </source>
</reference>
<feature type="domain" description="Beta-galactosidase 1-like first all-beta" evidence="4">
    <location>
        <begin position="85"/>
        <end position="134"/>
    </location>
</feature>
<dbReference type="GO" id="GO:0005975">
    <property type="term" value="P:carbohydrate metabolic process"/>
    <property type="evidence" value="ECO:0007669"/>
    <property type="project" value="InterPro"/>
</dbReference>
<evidence type="ECO:0000256" key="3">
    <source>
        <dbReference type="SAM" id="MobiDB-lite"/>
    </source>
</evidence>
<evidence type="ECO:0000259" key="5">
    <source>
        <dbReference type="Pfam" id="PF21467"/>
    </source>
</evidence>
<comment type="caution">
    <text evidence="6">The sequence shown here is derived from an EMBL/GenBank/DDBJ whole genome shotgun (WGS) entry which is preliminary data.</text>
</comment>
<dbReference type="Gene3D" id="2.60.120.260">
    <property type="entry name" value="Galactose-binding domain-like"/>
    <property type="match status" value="1"/>
</dbReference>
<feature type="domain" description="Beta-galactosidase galactose-binding" evidence="5">
    <location>
        <begin position="158"/>
        <end position="217"/>
    </location>
</feature>
<evidence type="ECO:0000256" key="1">
    <source>
        <dbReference type="ARBA" id="ARBA00022801"/>
    </source>
</evidence>
<evidence type="ECO:0000256" key="2">
    <source>
        <dbReference type="ARBA" id="ARBA00023295"/>
    </source>
</evidence>
<dbReference type="InterPro" id="IPR008979">
    <property type="entry name" value="Galactose-bd-like_sf"/>
</dbReference>
<evidence type="ECO:0000259" key="4">
    <source>
        <dbReference type="Pfam" id="PF21317"/>
    </source>
</evidence>
<sequence>MEFPRQAPGRALTTGTAESLSLSEGRPGGTEFGAGTHGVLLVGGPGALGPPLPIHLSAIWDSEKSGFQNKSPTWPCGPHELVCPKQECQLLRILVENQGRISFSWKIQNQQKGLIGPVTLNNIPLQSFTIYSLELKMSFFERLRSVSWKPVPTHSLGPAFYLGTLKAGSSPQDTFLTFPGWDYGFVFINGRNLGRYWNIGPQETLYLPGAWLQPGDNEIVVFEKKKRGPYIHTTDNPRW</sequence>
<dbReference type="Pfam" id="PF21317">
    <property type="entry name" value="BetaGal_ABD_1"/>
    <property type="match status" value="1"/>
</dbReference>
<evidence type="ECO:0000313" key="6">
    <source>
        <dbReference type="EMBL" id="KAJ8788280.1"/>
    </source>
</evidence>
<protein>
    <recommendedName>
        <fullName evidence="8">Beta-galactosidase-1-like protein 2</fullName>
    </recommendedName>
</protein>
<dbReference type="InterPro" id="IPR048913">
    <property type="entry name" value="BetaGal_gal-bd"/>
</dbReference>
<keyword evidence="1" id="KW-0378">Hydrolase</keyword>
<organism evidence="6 7">
    <name type="scientific">Eschrichtius robustus</name>
    <name type="common">California gray whale</name>
    <name type="synonym">Eschrichtius gibbosus</name>
    <dbReference type="NCBI Taxonomy" id="9764"/>
    <lineage>
        <taxon>Eukaryota</taxon>
        <taxon>Metazoa</taxon>
        <taxon>Chordata</taxon>
        <taxon>Craniata</taxon>
        <taxon>Vertebrata</taxon>
        <taxon>Euteleostomi</taxon>
        <taxon>Mammalia</taxon>
        <taxon>Eutheria</taxon>
        <taxon>Laurasiatheria</taxon>
        <taxon>Artiodactyla</taxon>
        <taxon>Whippomorpha</taxon>
        <taxon>Cetacea</taxon>
        <taxon>Mysticeti</taxon>
        <taxon>Eschrichtiidae</taxon>
        <taxon>Eschrichtius</taxon>
    </lineage>
</organism>
<name>A0AB34HC01_ESCRO</name>
<dbReference type="AlphaFoldDB" id="A0AB34HC01"/>
<accession>A0AB34HC01</accession>
<feature type="compositionally biased region" description="Polar residues" evidence="3">
    <location>
        <begin position="13"/>
        <end position="22"/>
    </location>
</feature>
<dbReference type="GO" id="GO:0004553">
    <property type="term" value="F:hydrolase activity, hydrolyzing O-glycosyl compounds"/>
    <property type="evidence" value="ECO:0007669"/>
    <property type="project" value="InterPro"/>
</dbReference>